<dbReference type="InterPro" id="IPR027417">
    <property type="entry name" value="P-loop_NTPase"/>
</dbReference>
<name>A0A645JIR6_9ZZZZ</name>
<protein>
    <submittedName>
        <fullName evidence="1">Uncharacterized protein</fullName>
    </submittedName>
</protein>
<dbReference type="AlphaFoldDB" id="A0A645JIR6"/>
<sequence>MSTKVNQAAILQQPLFSVDKNAKVRKAFQDLAKEIINRVE</sequence>
<accession>A0A645JIR6</accession>
<proteinExistence type="predicted"/>
<evidence type="ECO:0000313" key="1">
    <source>
        <dbReference type="EMBL" id="MPN63501.1"/>
    </source>
</evidence>
<dbReference type="Gene3D" id="3.40.50.300">
    <property type="entry name" value="P-loop containing nucleotide triphosphate hydrolases"/>
    <property type="match status" value="1"/>
</dbReference>
<organism evidence="1">
    <name type="scientific">bioreactor metagenome</name>
    <dbReference type="NCBI Taxonomy" id="1076179"/>
    <lineage>
        <taxon>unclassified sequences</taxon>
        <taxon>metagenomes</taxon>
        <taxon>ecological metagenomes</taxon>
    </lineage>
</organism>
<dbReference type="EMBL" id="VSSQ01143041">
    <property type="protein sequence ID" value="MPN63501.1"/>
    <property type="molecule type" value="Genomic_DNA"/>
</dbReference>
<comment type="caution">
    <text evidence="1">The sequence shown here is derived from an EMBL/GenBank/DDBJ whole genome shotgun (WGS) entry which is preliminary data.</text>
</comment>
<gene>
    <name evidence="1" type="ORF">SDC9_211265</name>
</gene>
<reference evidence="1" key="1">
    <citation type="submission" date="2019-08" db="EMBL/GenBank/DDBJ databases">
        <authorList>
            <person name="Kucharzyk K."/>
            <person name="Murdoch R.W."/>
            <person name="Higgins S."/>
            <person name="Loffler F."/>
        </authorList>
    </citation>
    <scope>NUCLEOTIDE SEQUENCE</scope>
</reference>